<dbReference type="RefSeq" id="XP_049140590.1">
    <property type="nucleotide sequence ID" value="XM_049283447.1"/>
</dbReference>
<evidence type="ECO:0000313" key="2">
    <source>
        <dbReference type="EMBL" id="UQC78956.1"/>
    </source>
</evidence>
<gene>
    <name evidence="2" type="ORF">CLUP02_04435</name>
</gene>
<dbReference type="EMBL" id="CP019474">
    <property type="protein sequence ID" value="UQC78956.1"/>
    <property type="molecule type" value="Genomic_DNA"/>
</dbReference>
<protein>
    <submittedName>
        <fullName evidence="2">Uncharacterized protein</fullName>
    </submittedName>
</protein>
<dbReference type="AlphaFoldDB" id="A0A9Q8SLA9"/>
<name>A0A9Q8SLA9_9PEZI</name>
<proteinExistence type="predicted"/>
<reference evidence="2" key="1">
    <citation type="journal article" date="2021" name="Mol. Plant Microbe Interact.">
        <title>Complete Genome Sequence of the Plant-Pathogenic Fungus Colletotrichum lupini.</title>
        <authorList>
            <person name="Baroncelli R."/>
            <person name="Pensec F."/>
            <person name="Da Lio D."/>
            <person name="Boufleur T."/>
            <person name="Vicente I."/>
            <person name="Sarrocco S."/>
            <person name="Picot A."/>
            <person name="Baraldi E."/>
            <person name="Sukno S."/>
            <person name="Thon M."/>
            <person name="Le Floch G."/>
        </authorList>
    </citation>
    <scope>NUCLEOTIDE SEQUENCE</scope>
    <source>
        <strain evidence="2">IMI 504893</strain>
    </source>
</reference>
<sequence>MGDVPAYKDVSCASDQSSEFRPGYEVGTGHDTHQTIEPVDPGFSQNAGASATRYSFERIQHAALLRSYQEKYGIPMLVYDETCFA</sequence>
<dbReference type="GeneID" id="73338457"/>
<evidence type="ECO:0000256" key="1">
    <source>
        <dbReference type="SAM" id="MobiDB-lite"/>
    </source>
</evidence>
<feature type="region of interest" description="Disordered" evidence="1">
    <location>
        <begin position="1"/>
        <end position="31"/>
    </location>
</feature>
<keyword evidence="3" id="KW-1185">Reference proteome</keyword>
<organism evidence="2 3">
    <name type="scientific">Colletotrichum lupini</name>
    <dbReference type="NCBI Taxonomy" id="145971"/>
    <lineage>
        <taxon>Eukaryota</taxon>
        <taxon>Fungi</taxon>
        <taxon>Dikarya</taxon>
        <taxon>Ascomycota</taxon>
        <taxon>Pezizomycotina</taxon>
        <taxon>Sordariomycetes</taxon>
        <taxon>Hypocreomycetidae</taxon>
        <taxon>Glomerellales</taxon>
        <taxon>Glomerellaceae</taxon>
        <taxon>Colletotrichum</taxon>
        <taxon>Colletotrichum acutatum species complex</taxon>
    </lineage>
</organism>
<dbReference type="KEGG" id="clup:CLUP02_04435"/>
<dbReference type="Proteomes" id="UP000830671">
    <property type="component" value="Chromosome 2"/>
</dbReference>
<accession>A0A9Q8SLA9</accession>
<evidence type="ECO:0000313" key="3">
    <source>
        <dbReference type="Proteomes" id="UP000830671"/>
    </source>
</evidence>